<keyword evidence="1" id="KW-0472">Membrane</keyword>
<protein>
    <submittedName>
        <fullName evidence="2">Uncharacterized protein</fullName>
    </submittedName>
</protein>
<organism evidence="2 3">
    <name type="scientific">Paenibacillus vini</name>
    <dbReference type="NCBI Taxonomy" id="1476024"/>
    <lineage>
        <taxon>Bacteria</taxon>
        <taxon>Bacillati</taxon>
        <taxon>Bacillota</taxon>
        <taxon>Bacilli</taxon>
        <taxon>Bacillales</taxon>
        <taxon>Paenibacillaceae</taxon>
        <taxon>Paenibacillus</taxon>
    </lineage>
</organism>
<feature type="transmembrane region" description="Helical" evidence="1">
    <location>
        <begin position="421"/>
        <end position="441"/>
    </location>
</feature>
<keyword evidence="1" id="KW-1133">Transmembrane helix</keyword>
<keyword evidence="1" id="KW-0812">Transmembrane</keyword>
<proteinExistence type="predicted"/>
<comment type="caution">
    <text evidence="2">The sequence shown here is derived from an EMBL/GenBank/DDBJ whole genome shotgun (WGS) entry which is preliminary data.</text>
</comment>
<dbReference type="RefSeq" id="WP_213655303.1">
    <property type="nucleotide sequence ID" value="NZ_BOSL01000008.1"/>
</dbReference>
<evidence type="ECO:0000313" key="3">
    <source>
        <dbReference type="Proteomes" id="UP000679992"/>
    </source>
</evidence>
<evidence type="ECO:0000313" key="2">
    <source>
        <dbReference type="EMBL" id="GIP53859.1"/>
    </source>
</evidence>
<dbReference type="SUPFAM" id="SSF50965">
    <property type="entry name" value="Galactose oxidase, central domain"/>
    <property type="match status" value="1"/>
</dbReference>
<dbReference type="EMBL" id="BOSL01000008">
    <property type="protein sequence ID" value="GIP53859.1"/>
    <property type="molecule type" value="Genomic_DNA"/>
</dbReference>
<evidence type="ECO:0000256" key="1">
    <source>
        <dbReference type="SAM" id="Phobius"/>
    </source>
</evidence>
<reference evidence="2 3" key="1">
    <citation type="submission" date="2021-03" db="EMBL/GenBank/DDBJ databases">
        <title>Antimicrobial resistance genes in bacteria isolated from Japanese honey, and their potential for conferring macrolide and lincosamide resistance in the American foulbrood pathogen Paenibacillus larvae.</title>
        <authorList>
            <person name="Okamoto M."/>
            <person name="Kumagai M."/>
            <person name="Kanamori H."/>
            <person name="Takamatsu D."/>
        </authorList>
    </citation>
    <scope>NUCLEOTIDE SEQUENCE [LARGE SCALE GENOMIC DNA]</scope>
    <source>
        <strain evidence="2 3">J42TS3</strain>
    </source>
</reference>
<sequence>MKNIKSAIIANLVFFIPAIILSTFVWKDYSGYMTNIDDHLPSMSGIFMIDEGKRVVGVSDENDGGYTTAYLFDATNGILLKEVKLRTNIHGELGAVSYQQNGVILPTYDDSLGLQLNYFTRSGEMEELAQGKLRIPAFLSSGTYEWRGRLIISGETAESVPYIAQVKAGQLETKLLDSPSLLPARPVHVMEVHGSFENDKAVPMFEIDLKDDRTALVSGIFDKANLPSVVMKKEGEGSFAAQDRAAAEFAKQFGINNSKLIREDSNYPGTAKFYDANENQWGAEVPTPQPVYQARVFLLNDQEVMIAGSTTGDEMNGTLLGYLYNEKTGKFSDVTSLLEQLTYEDLTNEDTSFFKEPESNILYLAERESPASGAFDLEARELRFLKGEHVEGWLVGIGEDVKSLQSFWSYVKEGGPLILNWVIWLMIPILSILALVLLPMISMRSNARKISQGQQLPGTISRMEETGTYINELPLVRFTVRFEDEGLMKEVKIKKVISFLNDIKVGDSVLISYNRKKHKAVFVTGDNVQEQPSPDLIKDAELSRIEALGAVNRGHALQLHFKAEGRDYAVPVVQPPGFEYRVGERANLVQIQGITRIHSYGKINAGFAESEQITLEGEVIATEEYPVTIVNRQLMILEVMVSEGNVSFRKVNSLFVPKGLPVKAGVVIPVTMRKDDFKKEFALQKGKQGAAMVVSVQFSGTLGERPLAEITVERAGIAYRINQTIEPVYGVEPGDELWIAYDEVTRDAIIINYESK</sequence>
<gene>
    <name evidence="2" type="ORF">J42TS3_28940</name>
</gene>
<keyword evidence="3" id="KW-1185">Reference proteome</keyword>
<accession>A0ABQ4MD61</accession>
<feature type="transmembrane region" description="Helical" evidence="1">
    <location>
        <begin position="7"/>
        <end position="26"/>
    </location>
</feature>
<dbReference type="Proteomes" id="UP000679992">
    <property type="component" value="Unassembled WGS sequence"/>
</dbReference>
<dbReference type="InterPro" id="IPR011043">
    <property type="entry name" value="Gal_Oxase/kelch_b-propeller"/>
</dbReference>
<name>A0ABQ4MD61_9BACL</name>